<comment type="similarity">
    <text evidence="9">Belongs to the TrpF family.</text>
</comment>
<gene>
    <name evidence="9" type="primary">trpF</name>
    <name evidence="11" type="ORF">FA046_10930</name>
</gene>
<dbReference type="InterPro" id="IPR001240">
    <property type="entry name" value="PRAI_dom"/>
</dbReference>
<dbReference type="OrthoDB" id="9786954at2"/>
<evidence type="ECO:0000256" key="1">
    <source>
        <dbReference type="ARBA" id="ARBA00001164"/>
    </source>
</evidence>
<dbReference type="Proteomes" id="UP000308181">
    <property type="component" value="Unassembled WGS sequence"/>
</dbReference>
<dbReference type="EC" id="5.3.1.24" evidence="3 9"/>
<dbReference type="Gene3D" id="3.20.20.70">
    <property type="entry name" value="Aldolase class I"/>
    <property type="match status" value="1"/>
</dbReference>
<dbReference type="InterPro" id="IPR011060">
    <property type="entry name" value="RibuloseP-bd_barrel"/>
</dbReference>
<accession>A0A4U1BXY0</accession>
<comment type="catalytic activity">
    <reaction evidence="1 9">
        <text>N-(5-phospho-beta-D-ribosyl)anthranilate = 1-(2-carboxyphenylamino)-1-deoxy-D-ribulose 5-phosphate</text>
        <dbReference type="Rhea" id="RHEA:21540"/>
        <dbReference type="ChEBI" id="CHEBI:18277"/>
        <dbReference type="ChEBI" id="CHEBI:58613"/>
        <dbReference type="EC" id="5.3.1.24"/>
    </reaction>
</comment>
<keyword evidence="7 9" id="KW-0057">Aromatic amino acid biosynthesis</keyword>
<dbReference type="SUPFAM" id="SSF51366">
    <property type="entry name" value="Ribulose-phoshate binding barrel"/>
    <property type="match status" value="1"/>
</dbReference>
<proteinExistence type="inferred from homology"/>
<dbReference type="Pfam" id="PF00697">
    <property type="entry name" value="PRAI"/>
    <property type="match status" value="1"/>
</dbReference>
<dbReference type="InterPro" id="IPR013785">
    <property type="entry name" value="Aldolase_TIM"/>
</dbReference>
<dbReference type="PANTHER" id="PTHR42894">
    <property type="entry name" value="N-(5'-PHOSPHORIBOSYL)ANTHRANILATE ISOMERASE"/>
    <property type="match status" value="1"/>
</dbReference>
<dbReference type="CDD" id="cd00405">
    <property type="entry name" value="PRAI"/>
    <property type="match status" value="1"/>
</dbReference>
<evidence type="ECO:0000259" key="10">
    <source>
        <dbReference type="Pfam" id="PF00697"/>
    </source>
</evidence>
<dbReference type="AlphaFoldDB" id="A0A4U1BXY0"/>
<keyword evidence="8 9" id="KW-0413">Isomerase</keyword>
<evidence type="ECO:0000256" key="9">
    <source>
        <dbReference type="HAMAP-Rule" id="MF_00135"/>
    </source>
</evidence>
<evidence type="ECO:0000313" key="12">
    <source>
        <dbReference type="Proteomes" id="UP000308181"/>
    </source>
</evidence>
<evidence type="ECO:0000256" key="3">
    <source>
        <dbReference type="ARBA" id="ARBA00012572"/>
    </source>
</evidence>
<dbReference type="UniPathway" id="UPA00035">
    <property type="reaction ID" value="UER00042"/>
</dbReference>
<keyword evidence="6 9" id="KW-0822">Tryptophan biosynthesis</keyword>
<dbReference type="GO" id="GO:0000162">
    <property type="term" value="P:L-tryptophan biosynthetic process"/>
    <property type="evidence" value="ECO:0007669"/>
    <property type="project" value="UniProtKB-UniRule"/>
</dbReference>
<dbReference type="GO" id="GO:0004640">
    <property type="term" value="F:phosphoribosylanthranilate isomerase activity"/>
    <property type="evidence" value="ECO:0007669"/>
    <property type="project" value="UniProtKB-UniRule"/>
</dbReference>
<keyword evidence="5 9" id="KW-0028">Amino-acid biosynthesis</keyword>
<dbReference type="InterPro" id="IPR044643">
    <property type="entry name" value="TrpF_fam"/>
</dbReference>
<dbReference type="EMBL" id="SWBP01000003">
    <property type="protein sequence ID" value="TKB97856.1"/>
    <property type="molecule type" value="Genomic_DNA"/>
</dbReference>
<name>A0A4U1BXY0_9SPHI</name>
<dbReference type="RefSeq" id="WP_136826432.1">
    <property type="nucleotide sequence ID" value="NZ_SWBP01000003.1"/>
</dbReference>
<evidence type="ECO:0000256" key="6">
    <source>
        <dbReference type="ARBA" id="ARBA00022822"/>
    </source>
</evidence>
<evidence type="ECO:0000313" key="11">
    <source>
        <dbReference type="EMBL" id="TKB97856.1"/>
    </source>
</evidence>
<feature type="domain" description="N-(5'phosphoribosyl) anthranilate isomerase (PRAI)" evidence="10">
    <location>
        <begin position="6"/>
        <end position="205"/>
    </location>
</feature>
<sequence length="209" mass="23854">MSLKIKVCGMKYLANIKALAELEPDFMGFIFYPPSQRFIGVEFERNDVANLPPEIQRTAVFVNAHLHEVIEFANLYGMKTIQLHGQESPEFCGELRAKGFKVIKAFGVDENFNFEILNAFVEHVDFFLFDTKTSAHGGSGLIFDWRILQKYNLDKPFLLSGGLSPDNLAEVLKIEHKNFYGVDLNSKFEIEPALKDIEKLEKAFELIRA</sequence>
<organism evidence="11 12">
    <name type="scientific">Pedobacter cryophilus</name>
    <dbReference type="NCBI Taxonomy" id="2571271"/>
    <lineage>
        <taxon>Bacteria</taxon>
        <taxon>Pseudomonadati</taxon>
        <taxon>Bacteroidota</taxon>
        <taxon>Sphingobacteriia</taxon>
        <taxon>Sphingobacteriales</taxon>
        <taxon>Sphingobacteriaceae</taxon>
        <taxon>Pedobacter</taxon>
    </lineage>
</organism>
<evidence type="ECO:0000256" key="4">
    <source>
        <dbReference type="ARBA" id="ARBA00022272"/>
    </source>
</evidence>
<keyword evidence="12" id="KW-1185">Reference proteome</keyword>
<evidence type="ECO:0000256" key="2">
    <source>
        <dbReference type="ARBA" id="ARBA00004664"/>
    </source>
</evidence>
<evidence type="ECO:0000256" key="7">
    <source>
        <dbReference type="ARBA" id="ARBA00023141"/>
    </source>
</evidence>
<comment type="caution">
    <text evidence="11">The sequence shown here is derived from an EMBL/GenBank/DDBJ whole genome shotgun (WGS) entry which is preliminary data.</text>
</comment>
<dbReference type="HAMAP" id="MF_00135">
    <property type="entry name" value="PRAI"/>
    <property type="match status" value="1"/>
</dbReference>
<evidence type="ECO:0000256" key="5">
    <source>
        <dbReference type="ARBA" id="ARBA00022605"/>
    </source>
</evidence>
<comment type="pathway">
    <text evidence="2 9">Amino-acid biosynthesis; L-tryptophan biosynthesis; L-tryptophan from chorismate: step 3/5.</text>
</comment>
<evidence type="ECO:0000256" key="8">
    <source>
        <dbReference type="ARBA" id="ARBA00023235"/>
    </source>
</evidence>
<dbReference type="PANTHER" id="PTHR42894:SF1">
    <property type="entry name" value="N-(5'-PHOSPHORIBOSYL)ANTHRANILATE ISOMERASE"/>
    <property type="match status" value="1"/>
</dbReference>
<protein>
    <recommendedName>
        <fullName evidence="4 9">N-(5'-phosphoribosyl)anthranilate isomerase</fullName>
        <shortName evidence="9">PRAI</shortName>
        <ecNumber evidence="3 9">5.3.1.24</ecNumber>
    </recommendedName>
</protein>
<reference evidence="11 12" key="1">
    <citation type="submission" date="2019-04" db="EMBL/GenBank/DDBJ databases">
        <title>Pedobacter sp. AR-3-17 sp. nov., isolated from Arctic soil.</title>
        <authorList>
            <person name="Dahal R.H."/>
            <person name="Kim D.-U."/>
        </authorList>
    </citation>
    <scope>NUCLEOTIDE SEQUENCE [LARGE SCALE GENOMIC DNA]</scope>
    <source>
        <strain evidence="11 12">AR-3-17</strain>
    </source>
</reference>